<dbReference type="Proteomes" id="UP000765509">
    <property type="component" value="Unassembled WGS sequence"/>
</dbReference>
<dbReference type="Gene3D" id="2.40.70.10">
    <property type="entry name" value="Acid Proteases"/>
    <property type="match status" value="1"/>
</dbReference>
<comment type="caution">
    <text evidence="1">The sequence shown here is derived from an EMBL/GenBank/DDBJ whole genome shotgun (WGS) entry which is preliminary data.</text>
</comment>
<dbReference type="InterPro" id="IPR021109">
    <property type="entry name" value="Peptidase_aspartic_dom_sf"/>
</dbReference>
<proteinExistence type="predicted"/>
<reference evidence="1" key="1">
    <citation type="submission" date="2021-03" db="EMBL/GenBank/DDBJ databases">
        <title>Draft genome sequence of rust myrtle Austropuccinia psidii MF-1, a brazilian biotype.</title>
        <authorList>
            <person name="Quecine M.C."/>
            <person name="Pachon D.M.R."/>
            <person name="Bonatelli M.L."/>
            <person name="Correr F.H."/>
            <person name="Franceschini L.M."/>
            <person name="Leite T.F."/>
            <person name="Margarido G.R.A."/>
            <person name="Almeida C.A."/>
            <person name="Ferrarezi J.A."/>
            <person name="Labate C.A."/>
        </authorList>
    </citation>
    <scope>NUCLEOTIDE SEQUENCE</scope>
    <source>
        <strain evidence="1">MF-1</strain>
    </source>
</reference>
<organism evidence="1 2">
    <name type="scientific">Austropuccinia psidii MF-1</name>
    <dbReference type="NCBI Taxonomy" id="1389203"/>
    <lineage>
        <taxon>Eukaryota</taxon>
        <taxon>Fungi</taxon>
        <taxon>Dikarya</taxon>
        <taxon>Basidiomycota</taxon>
        <taxon>Pucciniomycotina</taxon>
        <taxon>Pucciniomycetes</taxon>
        <taxon>Pucciniales</taxon>
        <taxon>Sphaerophragmiaceae</taxon>
        <taxon>Austropuccinia</taxon>
    </lineage>
</organism>
<sequence length="156" mass="17512">MFYSILIDSCATSSFIAKQFVHKYSLTFSELPEKIPLIVLDSSESPSLFVTHHTKYMVELPSFPSFGWDFLFIDTPKGGDLILSFDFLNHFNPSIDWRQALITFNADKKNYSDPENSFSNDFSSAKSCAALVGDSRTPSFPSSVHIPSLNSHQSLL</sequence>
<dbReference type="Pfam" id="PF08284">
    <property type="entry name" value="RVP_2"/>
    <property type="match status" value="1"/>
</dbReference>
<dbReference type="AlphaFoldDB" id="A0A9Q3E4V6"/>
<accession>A0A9Q3E4V6</accession>
<dbReference type="OrthoDB" id="128646at2759"/>
<evidence type="ECO:0000313" key="1">
    <source>
        <dbReference type="EMBL" id="MBW0512690.1"/>
    </source>
</evidence>
<dbReference type="EMBL" id="AVOT02022940">
    <property type="protein sequence ID" value="MBW0512690.1"/>
    <property type="molecule type" value="Genomic_DNA"/>
</dbReference>
<name>A0A9Q3E4V6_9BASI</name>
<gene>
    <name evidence="1" type="ORF">O181_052405</name>
</gene>
<protein>
    <submittedName>
        <fullName evidence="1">Uncharacterized protein</fullName>
    </submittedName>
</protein>
<evidence type="ECO:0000313" key="2">
    <source>
        <dbReference type="Proteomes" id="UP000765509"/>
    </source>
</evidence>
<keyword evidence="2" id="KW-1185">Reference proteome</keyword>